<organism evidence="4">
    <name type="scientific">Gongylonema pulchrum</name>
    <dbReference type="NCBI Taxonomy" id="637853"/>
    <lineage>
        <taxon>Eukaryota</taxon>
        <taxon>Metazoa</taxon>
        <taxon>Ecdysozoa</taxon>
        <taxon>Nematoda</taxon>
        <taxon>Chromadorea</taxon>
        <taxon>Rhabditida</taxon>
        <taxon>Spirurina</taxon>
        <taxon>Spiruromorpha</taxon>
        <taxon>Spiruroidea</taxon>
        <taxon>Gongylonematidae</taxon>
        <taxon>Gongylonema</taxon>
    </lineage>
</organism>
<dbReference type="InterPro" id="IPR000210">
    <property type="entry name" value="BTB/POZ_dom"/>
</dbReference>
<evidence type="ECO:0000259" key="1">
    <source>
        <dbReference type="PROSITE" id="PS50097"/>
    </source>
</evidence>
<dbReference type="InterPro" id="IPR011333">
    <property type="entry name" value="SKP1/BTB/POZ_sf"/>
</dbReference>
<dbReference type="Pfam" id="PF00651">
    <property type="entry name" value="BTB"/>
    <property type="match status" value="1"/>
</dbReference>
<evidence type="ECO:0000313" key="3">
    <source>
        <dbReference type="Proteomes" id="UP000271098"/>
    </source>
</evidence>
<sequence>MIIDNRRIPGQIIESLPFAIKFQNENIDFVLDPKVDKVRGHHWKRRQLATKSFSDRLQAVRVVDKIMIELGSRLPPLKVTIADEQVKRMKFEMRTINYLYEMIPTFEYGDVVLLFKHGERLPADKSLLAANSLYMASMLHDAAPQAIVDMGSFEYDDFIELLYQIYGSSRPVYVELAKLSRAATAYKADAILARITKFISTLDVI</sequence>
<evidence type="ECO:0000313" key="4">
    <source>
        <dbReference type="WBParaSite" id="GPUH_0000080001-mRNA-1"/>
    </source>
</evidence>
<dbReference type="OrthoDB" id="5787168at2759"/>
<dbReference type="WBParaSite" id="GPUH_0000080001-mRNA-1">
    <property type="protein sequence ID" value="GPUH_0000080001-mRNA-1"/>
    <property type="gene ID" value="GPUH_0000080001"/>
</dbReference>
<reference evidence="2 3" key="2">
    <citation type="submission" date="2018-11" db="EMBL/GenBank/DDBJ databases">
        <authorList>
            <consortium name="Pathogen Informatics"/>
        </authorList>
    </citation>
    <scope>NUCLEOTIDE SEQUENCE [LARGE SCALE GENOMIC DNA]</scope>
</reference>
<feature type="domain" description="BTB" evidence="1">
    <location>
        <begin position="109"/>
        <end position="166"/>
    </location>
</feature>
<name>A0A183CWF9_9BILA</name>
<keyword evidence="3" id="KW-1185">Reference proteome</keyword>
<dbReference type="Proteomes" id="UP000271098">
    <property type="component" value="Unassembled WGS sequence"/>
</dbReference>
<gene>
    <name evidence="2" type="ORF">GPUH_LOCUS800</name>
</gene>
<accession>A0A183CWF9</accession>
<dbReference type="PROSITE" id="PS50097">
    <property type="entry name" value="BTB"/>
    <property type="match status" value="1"/>
</dbReference>
<protein>
    <submittedName>
        <fullName evidence="4">BTB domain-containing protein</fullName>
    </submittedName>
</protein>
<dbReference type="AlphaFoldDB" id="A0A183CWF9"/>
<dbReference type="EMBL" id="UYRT01000809">
    <property type="protein sequence ID" value="VDK28752.1"/>
    <property type="molecule type" value="Genomic_DNA"/>
</dbReference>
<evidence type="ECO:0000313" key="2">
    <source>
        <dbReference type="EMBL" id="VDK28752.1"/>
    </source>
</evidence>
<dbReference type="Gene3D" id="3.30.710.10">
    <property type="entry name" value="Potassium Channel Kv1.1, Chain A"/>
    <property type="match status" value="1"/>
</dbReference>
<proteinExistence type="predicted"/>
<reference evidence="4" key="1">
    <citation type="submission" date="2016-06" db="UniProtKB">
        <authorList>
            <consortium name="WormBaseParasite"/>
        </authorList>
    </citation>
    <scope>IDENTIFICATION</scope>
</reference>
<dbReference type="SUPFAM" id="SSF54695">
    <property type="entry name" value="POZ domain"/>
    <property type="match status" value="1"/>
</dbReference>